<feature type="transmembrane region" description="Helical" evidence="6">
    <location>
        <begin position="382"/>
        <end position="402"/>
    </location>
</feature>
<evidence type="ECO:0000256" key="4">
    <source>
        <dbReference type="ARBA" id="ARBA00022989"/>
    </source>
</evidence>
<dbReference type="InterPro" id="IPR025405">
    <property type="entry name" value="DUF4131"/>
</dbReference>
<dbReference type="PANTHER" id="PTHR30619:SF1">
    <property type="entry name" value="RECOMBINATION PROTEIN 2"/>
    <property type="match status" value="1"/>
</dbReference>
<dbReference type="EMBL" id="JTHE03000116">
    <property type="protein sequence ID" value="MCM1985164.1"/>
    <property type="molecule type" value="Genomic_DNA"/>
</dbReference>
<feature type="transmembrane region" description="Helical" evidence="6">
    <location>
        <begin position="54"/>
        <end position="73"/>
    </location>
</feature>
<feature type="transmembrane region" description="Helical" evidence="6">
    <location>
        <begin position="446"/>
        <end position="464"/>
    </location>
</feature>
<sequence>MLYSSAVFVYLWFILGLLFGGLPWGGFMVLGLGLFIAILRWGMPTATLRRGPRASTWILLGVVGLAASFYVQFRMPQPTQTEVGQVADRLNPENPAALYQLQGKVESLPRLTRSDRVRVWLIAQSLVPSGADQASSQASQSVSGRVYLTVPPDVVADLLPGQTVRATGRIYRPKSVTNPGGFDFASWLARQHSFSGMSAETLEIIDTQANSGIWRLQRKIVQAQQAWVSGPAGPLMGAMVLGKQAVDLPYALQDQFIQVGLAHALAASGFQVSLILACLLSVLRSLPLVAQFGLGSSALLLFVGLSGLEASVVRAVLMGLAGLVALVLGRKMKPVPILILIAFGMLLVQPLWIWDLGFQLSFLATFGLIVSVPPLQKRLDALPPALASMVAVPLAAMIWTLPLQLHSFGVVPTYALLANLVTTPLLSVVTLGGCFSGLLAALFPPLGSAVAVGVALPTQVLIWIVERFNQLPGRTWAVGSISVWQLLLWYGIILAVWRLPWWQRHWKFALGLTLGLTILPIWTAQGSLQQLTVFEAGSSPIMVIQEPRTTVLFNSGNAQQSQLTVLPYLQQQGINRVDLAIATDLRPEAQAGWREMGRRIRVGTFSPVSPQSLESLHQQVVALQRKVRWQPLLPEDTARLGSSEVKILRNDPPLVQFRLAQLTGVMMSESQEAGLATWLQDQEMPPIQLLWITGARWDLEAIAAMGPEVILVSNQQADPEAVEQLKSQVKQAKQVFWTQRDGAIQWRPRSGFQLAIPPNDTSHLLL</sequence>
<feature type="domain" description="DUF4131" evidence="8">
    <location>
        <begin position="22"/>
        <end position="201"/>
    </location>
</feature>
<dbReference type="Pfam" id="PF03772">
    <property type="entry name" value="Competence"/>
    <property type="match status" value="1"/>
</dbReference>
<gene>
    <name evidence="9" type="ORF">QQ91_0020310</name>
</gene>
<evidence type="ECO:0000256" key="3">
    <source>
        <dbReference type="ARBA" id="ARBA00022692"/>
    </source>
</evidence>
<reference evidence="9 10" key="1">
    <citation type="journal article" date="2015" name="Genome Announc.">
        <title>Draft Genome Sequence of Filamentous Marine Cyanobacterium Lyngbya confervoides Strain BDU141951.</title>
        <authorList>
            <person name="Chandrababunaidu M.M."/>
            <person name="Sen D."/>
            <person name="Tripathy S."/>
        </authorList>
    </citation>
    <scope>NUCLEOTIDE SEQUENCE [LARGE SCALE GENOMIC DNA]</scope>
    <source>
        <strain evidence="9 10">BDU141951</strain>
    </source>
</reference>
<dbReference type="RefSeq" id="WP_166277872.1">
    <property type="nucleotide sequence ID" value="NZ_JTHE03000116.1"/>
</dbReference>
<comment type="subcellular location">
    <subcellularLocation>
        <location evidence="1">Cell membrane</location>
        <topology evidence="1">Multi-pass membrane protein</topology>
    </subcellularLocation>
</comment>
<feature type="transmembrane region" description="Helical" evidence="6">
    <location>
        <begin position="256"/>
        <end position="279"/>
    </location>
</feature>
<feature type="transmembrane region" description="Helical" evidence="6">
    <location>
        <begin position="311"/>
        <end position="328"/>
    </location>
</feature>
<dbReference type="Proteomes" id="UP000031561">
    <property type="component" value="Unassembled WGS sequence"/>
</dbReference>
<organism evidence="9 10">
    <name type="scientific">Lyngbya confervoides BDU141951</name>
    <dbReference type="NCBI Taxonomy" id="1574623"/>
    <lineage>
        <taxon>Bacteria</taxon>
        <taxon>Bacillati</taxon>
        <taxon>Cyanobacteriota</taxon>
        <taxon>Cyanophyceae</taxon>
        <taxon>Oscillatoriophycideae</taxon>
        <taxon>Oscillatoriales</taxon>
        <taxon>Microcoleaceae</taxon>
        <taxon>Lyngbya</taxon>
    </lineage>
</organism>
<name>A0ABD4T8M6_9CYAN</name>
<dbReference type="InterPro" id="IPR052159">
    <property type="entry name" value="Competence_DNA_uptake"/>
</dbReference>
<keyword evidence="10" id="KW-1185">Reference proteome</keyword>
<feature type="transmembrane region" description="Helical" evidence="6">
    <location>
        <begin position="286"/>
        <end position="305"/>
    </location>
</feature>
<dbReference type="Pfam" id="PF13567">
    <property type="entry name" value="DUF4131"/>
    <property type="match status" value="1"/>
</dbReference>
<proteinExistence type="predicted"/>
<keyword evidence="5 6" id="KW-0472">Membrane</keyword>
<feature type="transmembrane region" description="Helical" evidence="6">
    <location>
        <begin position="414"/>
        <end position="439"/>
    </location>
</feature>
<dbReference type="InterPro" id="IPR004477">
    <property type="entry name" value="ComEC_N"/>
</dbReference>
<feature type="transmembrane region" description="Helical" evidence="6">
    <location>
        <begin position="12"/>
        <end position="42"/>
    </location>
</feature>
<protein>
    <submittedName>
        <fullName evidence="9">ComEC/Rec2 family competence protein</fullName>
    </submittedName>
</protein>
<evidence type="ECO:0000259" key="7">
    <source>
        <dbReference type="Pfam" id="PF03772"/>
    </source>
</evidence>
<keyword evidence="3 6" id="KW-0812">Transmembrane</keyword>
<feature type="transmembrane region" description="Helical" evidence="6">
    <location>
        <begin position="335"/>
        <end position="352"/>
    </location>
</feature>
<evidence type="ECO:0000256" key="5">
    <source>
        <dbReference type="ARBA" id="ARBA00023136"/>
    </source>
</evidence>
<evidence type="ECO:0000259" key="8">
    <source>
        <dbReference type="Pfam" id="PF13567"/>
    </source>
</evidence>
<accession>A0ABD4T8M6</accession>
<feature type="transmembrane region" description="Helical" evidence="6">
    <location>
        <begin position="476"/>
        <end position="496"/>
    </location>
</feature>
<feature type="domain" description="ComEC/Rec2-related protein" evidence="7">
    <location>
        <begin position="240"/>
        <end position="500"/>
    </location>
</feature>
<dbReference type="GO" id="GO:0005886">
    <property type="term" value="C:plasma membrane"/>
    <property type="evidence" value="ECO:0007669"/>
    <property type="project" value="UniProtKB-SubCell"/>
</dbReference>
<comment type="caution">
    <text evidence="9">The sequence shown here is derived from an EMBL/GenBank/DDBJ whole genome shotgun (WGS) entry which is preliminary data.</text>
</comment>
<dbReference type="AlphaFoldDB" id="A0ABD4T8M6"/>
<evidence type="ECO:0000313" key="10">
    <source>
        <dbReference type="Proteomes" id="UP000031561"/>
    </source>
</evidence>
<evidence type="ECO:0000256" key="1">
    <source>
        <dbReference type="ARBA" id="ARBA00004651"/>
    </source>
</evidence>
<evidence type="ECO:0000256" key="6">
    <source>
        <dbReference type="SAM" id="Phobius"/>
    </source>
</evidence>
<dbReference type="PANTHER" id="PTHR30619">
    <property type="entry name" value="DNA INTERNALIZATION/COMPETENCE PROTEIN COMEC/REC2"/>
    <property type="match status" value="1"/>
</dbReference>
<keyword evidence="4 6" id="KW-1133">Transmembrane helix</keyword>
<dbReference type="NCBIfam" id="TIGR00360">
    <property type="entry name" value="ComEC_N-term"/>
    <property type="match status" value="1"/>
</dbReference>
<evidence type="ECO:0000256" key="2">
    <source>
        <dbReference type="ARBA" id="ARBA00022475"/>
    </source>
</evidence>
<keyword evidence="2" id="KW-1003">Cell membrane</keyword>
<evidence type="ECO:0000313" key="9">
    <source>
        <dbReference type="EMBL" id="MCM1985164.1"/>
    </source>
</evidence>